<evidence type="ECO:0000256" key="1">
    <source>
        <dbReference type="SAM" id="Phobius"/>
    </source>
</evidence>
<protein>
    <submittedName>
        <fullName evidence="2">Uncharacterized protein</fullName>
    </submittedName>
</protein>
<dbReference type="Proteomes" id="UP001472677">
    <property type="component" value="Unassembled WGS sequence"/>
</dbReference>
<keyword evidence="1" id="KW-0812">Transmembrane</keyword>
<keyword evidence="3" id="KW-1185">Reference proteome</keyword>
<name>A0ABR2F9A0_9ROSI</name>
<gene>
    <name evidence="2" type="ORF">V6N12_062587</name>
</gene>
<feature type="transmembrane region" description="Helical" evidence="1">
    <location>
        <begin position="48"/>
        <end position="66"/>
    </location>
</feature>
<organism evidence="2 3">
    <name type="scientific">Hibiscus sabdariffa</name>
    <name type="common">roselle</name>
    <dbReference type="NCBI Taxonomy" id="183260"/>
    <lineage>
        <taxon>Eukaryota</taxon>
        <taxon>Viridiplantae</taxon>
        <taxon>Streptophyta</taxon>
        <taxon>Embryophyta</taxon>
        <taxon>Tracheophyta</taxon>
        <taxon>Spermatophyta</taxon>
        <taxon>Magnoliopsida</taxon>
        <taxon>eudicotyledons</taxon>
        <taxon>Gunneridae</taxon>
        <taxon>Pentapetalae</taxon>
        <taxon>rosids</taxon>
        <taxon>malvids</taxon>
        <taxon>Malvales</taxon>
        <taxon>Malvaceae</taxon>
        <taxon>Malvoideae</taxon>
        <taxon>Hibiscus</taxon>
    </lineage>
</organism>
<feature type="transmembrane region" description="Helical" evidence="1">
    <location>
        <begin position="18"/>
        <end position="36"/>
    </location>
</feature>
<dbReference type="PANTHER" id="PTHR35758:SF1">
    <property type="entry name" value="SERINE RICH PROTEIN"/>
    <property type="match status" value="1"/>
</dbReference>
<dbReference type="PANTHER" id="PTHR35758">
    <property type="entry name" value="TRANSMEMBRANE PROTEIN"/>
    <property type="match status" value="1"/>
</dbReference>
<evidence type="ECO:0000313" key="3">
    <source>
        <dbReference type="Proteomes" id="UP001472677"/>
    </source>
</evidence>
<dbReference type="EMBL" id="JBBPBM010000007">
    <property type="protein sequence ID" value="KAK8574910.1"/>
    <property type="molecule type" value="Genomic_DNA"/>
</dbReference>
<keyword evidence="1" id="KW-1133">Transmembrane helix</keyword>
<evidence type="ECO:0000313" key="2">
    <source>
        <dbReference type="EMBL" id="KAK8574910.1"/>
    </source>
</evidence>
<comment type="caution">
    <text evidence="2">The sequence shown here is derived from an EMBL/GenBank/DDBJ whole genome shotgun (WGS) entry which is preliminary data.</text>
</comment>
<keyword evidence="1" id="KW-0472">Membrane</keyword>
<feature type="transmembrane region" description="Helical" evidence="1">
    <location>
        <begin position="93"/>
        <end position="117"/>
    </location>
</feature>
<accession>A0ABR2F9A0</accession>
<sequence length="127" mass="14030">MAGTYTHATLHHQASQRGVAMALALVAAVLLSPLYVRRKHEMRYYEMKLSSGFVLPMVLAGLIIAIRTTSSPSSCSRPNGGRAWLSPSPDPTWVLRIGGSSWGLAAILVMLMLVLSWQQSVKDFFWR</sequence>
<reference evidence="2 3" key="1">
    <citation type="journal article" date="2024" name="G3 (Bethesda)">
        <title>Genome assembly of Hibiscus sabdariffa L. provides insights into metabolisms of medicinal natural products.</title>
        <authorList>
            <person name="Kim T."/>
        </authorList>
    </citation>
    <scope>NUCLEOTIDE SEQUENCE [LARGE SCALE GENOMIC DNA]</scope>
    <source>
        <strain evidence="2">TK-2024</strain>
        <tissue evidence="2">Old leaves</tissue>
    </source>
</reference>
<proteinExistence type="predicted"/>